<dbReference type="InterPro" id="IPR001737">
    <property type="entry name" value="KsgA/Erm"/>
</dbReference>
<evidence type="ECO:0000259" key="9">
    <source>
        <dbReference type="SMART" id="SM00650"/>
    </source>
</evidence>
<dbReference type="PANTHER" id="PTHR11727">
    <property type="entry name" value="DIMETHYLADENOSINE TRANSFERASE"/>
    <property type="match status" value="1"/>
</dbReference>
<feature type="binding site" evidence="7 8">
    <location>
        <position position="27"/>
    </location>
    <ligand>
        <name>S-adenosyl-L-methionine</name>
        <dbReference type="ChEBI" id="CHEBI:59789"/>
    </ligand>
</feature>
<dbReference type="EC" id="2.1.1.182" evidence="7"/>
<dbReference type="InterPro" id="IPR011530">
    <property type="entry name" value="rRNA_adenine_dimethylase"/>
</dbReference>
<dbReference type="InterPro" id="IPR020596">
    <property type="entry name" value="rRNA_Ade_Mease_Trfase_CS"/>
</dbReference>
<evidence type="ECO:0000256" key="5">
    <source>
        <dbReference type="ARBA" id="ARBA00022691"/>
    </source>
</evidence>
<evidence type="ECO:0000313" key="11">
    <source>
        <dbReference type="Proteomes" id="UP000184076"/>
    </source>
</evidence>
<keyword evidence="1 7" id="KW-0963">Cytoplasm</keyword>
<name>A0A1M5HQT4_9BACT</name>
<keyword evidence="4 7" id="KW-0808">Transferase</keyword>
<feature type="domain" description="Ribosomal RNA adenine methylase transferase N-terminal" evidence="9">
    <location>
        <begin position="32"/>
        <end position="206"/>
    </location>
</feature>
<keyword evidence="5 7" id="KW-0949">S-adenosyl-L-methionine</keyword>
<comment type="similarity">
    <text evidence="7">Belongs to the class I-like SAM-binding methyltransferase superfamily. rRNA adenine N(6)-methyltransferase family. RsmA subfamily.</text>
</comment>
<keyword evidence="2 7" id="KW-0698">rRNA processing</keyword>
<dbReference type="GO" id="GO:0005829">
    <property type="term" value="C:cytosol"/>
    <property type="evidence" value="ECO:0007669"/>
    <property type="project" value="TreeGrafter"/>
</dbReference>
<dbReference type="InterPro" id="IPR029063">
    <property type="entry name" value="SAM-dependent_MTases_sf"/>
</dbReference>
<evidence type="ECO:0000256" key="1">
    <source>
        <dbReference type="ARBA" id="ARBA00022490"/>
    </source>
</evidence>
<dbReference type="PANTHER" id="PTHR11727:SF7">
    <property type="entry name" value="DIMETHYLADENOSINE TRANSFERASE-RELATED"/>
    <property type="match status" value="1"/>
</dbReference>
<keyword evidence="3 7" id="KW-0489">Methyltransferase</keyword>
<feature type="binding site" evidence="7 8">
    <location>
        <position position="25"/>
    </location>
    <ligand>
        <name>S-adenosyl-L-methionine</name>
        <dbReference type="ChEBI" id="CHEBI:59789"/>
    </ligand>
</feature>
<evidence type="ECO:0000313" key="10">
    <source>
        <dbReference type="EMBL" id="SHG18296.1"/>
    </source>
</evidence>
<dbReference type="SMART" id="SM00650">
    <property type="entry name" value="rADc"/>
    <property type="match status" value="1"/>
</dbReference>
<feature type="binding site" evidence="7 8">
    <location>
        <position position="99"/>
    </location>
    <ligand>
        <name>S-adenosyl-L-methionine</name>
        <dbReference type="ChEBI" id="CHEBI:59789"/>
    </ligand>
</feature>
<proteinExistence type="inferred from homology"/>
<dbReference type="PROSITE" id="PS51689">
    <property type="entry name" value="SAM_RNA_A_N6_MT"/>
    <property type="match status" value="1"/>
</dbReference>
<gene>
    <name evidence="7" type="primary">rsmA</name>
    <name evidence="7" type="synonym">ksgA</name>
    <name evidence="10" type="ORF">SAMN02745206_03416</name>
</gene>
<evidence type="ECO:0000256" key="4">
    <source>
        <dbReference type="ARBA" id="ARBA00022679"/>
    </source>
</evidence>
<dbReference type="AlphaFoldDB" id="A0A1M5HQT4"/>
<organism evidence="10 11">
    <name type="scientific">Desulfacinum infernum DSM 9756</name>
    <dbReference type="NCBI Taxonomy" id="1121391"/>
    <lineage>
        <taxon>Bacteria</taxon>
        <taxon>Pseudomonadati</taxon>
        <taxon>Thermodesulfobacteriota</taxon>
        <taxon>Syntrophobacteria</taxon>
        <taxon>Syntrophobacterales</taxon>
        <taxon>Syntrophobacteraceae</taxon>
        <taxon>Desulfacinum</taxon>
    </lineage>
</organism>
<keyword evidence="6 7" id="KW-0694">RNA-binding</keyword>
<feature type="binding site" evidence="7 8">
    <location>
        <position position="73"/>
    </location>
    <ligand>
        <name>S-adenosyl-L-methionine</name>
        <dbReference type="ChEBI" id="CHEBI:59789"/>
    </ligand>
</feature>
<keyword evidence="11" id="KW-1185">Reference proteome</keyword>
<dbReference type="RefSeq" id="WP_073041660.1">
    <property type="nucleotide sequence ID" value="NZ_FQVB01000047.1"/>
</dbReference>
<sequence length="280" mass="31161">MDLFPSPHEYFRDQQGRPRKRLGQHFLAQPKTAEKIVEAAHVEPDDVVVEVGPGLGALTAFLVGRCARLHLVELDTDLASFLSDRLASHGHGIRVHSMDVLRFPWDACAREAGRPLVVVGNLPYNISSPLMFRLLENRSLIRRGVFMVQREVGERLAAGPGTKDYGVLSVLLSIYGSVEPLFSVGPKQFYPPPRVDSLVVRLRFHDREPDVPFQDIRAIVNAVFQKRRKTLANALMGAVPASGETLRRAILRAGLNPTDRPERIPPGSFLELARALREEG</sequence>
<evidence type="ECO:0000256" key="6">
    <source>
        <dbReference type="ARBA" id="ARBA00022884"/>
    </source>
</evidence>
<dbReference type="STRING" id="1121391.SAMN02745206_03416"/>
<dbReference type="NCBIfam" id="TIGR00755">
    <property type="entry name" value="ksgA"/>
    <property type="match status" value="1"/>
</dbReference>
<dbReference type="Proteomes" id="UP000184076">
    <property type="component" value="Unassembled WGS sequence"/>
</dbReference>
<dbReference type="Gene3D" id="1.10.8.100">
    <property type="entry name" value="Ribosomal RNA adenine dimethylase-like, domain 2"/>
    <property type="match status" value="1"/>
</dbReference>
<evidence type="ECO:0000256" key="7">
    <source>
        <dbReference type="HAMAP-Rule" id="MF_00607"/>
    </source>
</evidence>
<dbReference type="HAMAP" id="MF_00607">
    <property type="entry name" value="16SrRNA_methyltr_A"/>
    <property type="match status" value="1"/>
</dbReference>
<reference evidence="11" key="1">
    <citation type="submission" date="2016-11" db="EMBL/GenBank/DDBJ databases">
        <authorList>
            <person name="Varghese N."/>
            <person name="Submissions S."/>
        </authorList>
    </citation>
    <scope>NUCLEOTIDE SEQUENCE [LARGE SCALE GENOMIC DNA]</scope>
    <source>
        <strain evidence="11">DSM 9756</strain>
    </source>
</reference>
<comment type="function">
    <text evidence="7">Specifically dimethylates two adjacent adenosines (A1518 and A1519) in the loop of a conserved hairpin near the 3'-end of 16S rRNA in the 30S particle. May play a critical role in biogenesis of 30S subunits.</text>
</comment>
<comment type="subcellular location">
    <subcellularLocation>
        <location evidence="7">Cytoplasm</location>
    </subcellularLocation>
</comment>
<feature type="binding site" evidence="7 8">
    <location>
        <position position="121"/>
    </location>
    <ligand>
        <name>S-adenosyl-L-methionine</name>
        <dbReference type="ChEBI" id="CHEBI:59789"/>
    </ligand>
</feature>
<dbReference type="GO" id="GO:0052908">
    <property type="term" value="F:16S rRNA (adenine(1518)-N(6)/adenine(1519)-N(6))-dimethyltransferase activity"/>
    <property type="evidence" value="ECO:0007669"/>
    <property type="project" value="UniProtKB-EC"/>
</dbReference>
<dbReference type="InterPro" id="IPR020598">
    <property type="entry name" value="rRNA_Ade_methylase_Trfase_N"/>
</dbReference>
<dbReference type="PROSITE" id="PS01131">
    <property type="entry name" value="RRNA_A_DIMETH"/>
    <property type="match status" value="1"/>
</dbReference>
<accession>A0A1M5HQT4</accession>
<dbReference type="Pfam" id="PF00398">
    <property type="entry name" value="RrnaAD"/>
    <property type="match status" value="1"/>
</dbReference>
<protein>
    <recommendedName>
        <fullName evidence="7">Ribosomal RNA small subunit methyltransferase A</fullName>
        <ecNumber evidence="7">2.1.1.182</ecNumber>
    </recommendedName>
    <alternativeName>
        <fullName evidence="7">16S rRNA (adenine(1518)-N(6)/adenine(1519)-N(6))-dimethyltransferase</fullName>
    </alternativeName>
    <alternativeName>
        <fullName evidence="7">16S rRNA dimethyladenosine transferase</fullName>
    </alternativeName>
    <alternativeName>
        <fullName evidence="7">16S rRNA dimethylase</fullName>
    </alternativeName>
    <alternativeName>
        <fullName evidence="7">S-adenosylmethionine-6-N', N'-adenosyl(rRNA) dimethyltransferase</fullName>
    </alternativeName>
</protein>
<dbReference type="InterPro" id="IPR023165">
    <property type="entry name" value="rRNA_Ade_diMease-like_C"/>
</dbReference>
<comment type="catalytic activity">
    <reaction evidence="7">
        <text>adenosine(1518)/adenosine(1519) in 16S rRNA + 4 S-adenosyl-L-methionine = N(6)-dimethyladenosine(1518)/N(6)-dimethyladenosine(1519) in 16S rRNA + 4 S-adenosyl-L-homocysteine + 4 H(+)</text>
        <dbReference type="Rhea" id="RHEA:19609"/>
        <dbReference type="Rhea" id="RHEA-COMP:10232"/>
        <dbReference type="Rhea" id="RHEA-COMP:10233"/>
        <dbReference type="ChEBI" id="CHEBI:15378"/>
        <dbReference type="ChEBI" id="CHEBI:57856"/>
        <dbReference type="ChEBI" id="CHEBI:59789"/>
        <dbReference type="ChEBI" id="CHEBI:74411"/>
        <dbReference type="ChEBI" id="CHEBI:74493"/>
        <dbReference type="EC" id="2.1.1.182"/>
    </reaction>
</comment>
<feature type="binding site" evidence="7 8">
    <location>
        <position position="52"/>
    </location>
    <ligand>
        <name>S-adenosyl-L-methionine</name>
        <dbReference type="ChEBI" id="CHEBI:59789"/>
    </ligand>
</feature>
<dbReference type="GO" id="GO:0003723">
    <property type="term" value="F:RNA binding"/>
    <property type="evidence" value="ECO:0007669"/>
    <property type="project" value="UniProtKB-UniRule"/>
</dbReference>
<dbReference type="SUPFAM" id="SSF53335">
    <property type="entry name" value="S-adenosyl-L-methionine-dependent methyltransferases"/>
    <property type="match status" value="1"/>
</dbReference>
<evidence type="ECO:0000256" key="2">
    <source>
        <dbReference type="ARBA" id="ARBA00022552"/>
    </source>
</evidence>
<dbReference type="Gene3D" id="3.40.50.150">
    <property type="entry name" value="Vaccinia Virus protein VP39"/>
    <property type="match status" value="1"/>
</dbReference>
<evidence type="ECO:0000256" key="3">
    <source>
        <dbReference type="ARBA" id="ARBA00022603"/>
    </source>
</evidence>
<evidence type="ECO:0000256" key="8">
    <source>
        <dbReference type="PROSITE-ProRule" id="PRU01026"/>
    </source>
</evidence>
<dbReference type="EMBL" id="FQVB01000047">
    <property type="protein sequence ID" value="SHG18296.1"/>
    <property type="molecule type" value="Genomic_DNA"/>
</dbReference>